<feature type="region of interest" description="Disordered" evidence="3">
    <location>
        <begin position="79"/>
        <end position="106"/>
    </location>
</feature>
<dbReference type="GO" id="GO:0004842">
    <property type="term" value="F:ubiquitin-protein transferase activity"/>
    <property type="evidence" value="ECO:0007669"/>
    <property type="project" value="InterPro"/>
</dbReference>
<dbReference type="Pfam" id="PF00632">
    <property type="entry name" value="HECT"/>
    <property type="match status" value="1"/>
</dbReference>
<keyword evidence="1" id="KW-0808">Transferase</keyword>
<evidence type="ECO:0000256" key="1">
    <source>
        <dbReference type="ARBA" id="ARBA00022679"/>
    </source>
</evidence>
<evidence type="ECO:0000259" key="4">
    <source>
        <dbReference type="Pfam" id="PF00632"/>
    </source>
</evidence>
<dbReference type="EMBL" id="JAICCE010000006">
    <property type="protein sequence ID" value="KAG9276154.1"/>
    <property type="molecule type" value="Genomic_DNA"/>
</dbReference>
<evidence type="ECO:0000313" key="7">
    <source>
        <dbReference type="EMBL" id="KAG9276154.1"/>
    </source>
</evidence>
<name>A0A8T2LYZ5_ASTMX</name>
<dbReference type="InterPro" id="IPR035983">
    <property type="entry name" value="Hect_E3_ubiquitin_ligase"/>
</dbReference>
<dbReference type="EMBL" id="JAICCE010000002">
    <property type="protein sequence ID" value="KAG9280313.1"/>
    <property type="molecule type" value="Genomic_DNA"/>
</dbReference>
<evidence type="ECO:0000313" key="6">
    <source>
        <dbReference type="EMBL" id="KAG9276152.1"/>
    </source>
</evidence>
<evidence type="ECO:0000313" key="5">
    <source>
        <dbReference type="EMBL" id="KAG9269618.1"/>
    </source>
</evidence>
<dbReference type="AlphaFoldDB" id="A0A8T2LYZ5"/>
<keyword evidence="2" id="KW-0833">Ubl conjugation pathway</keyword>
<evidence type="ECO:0000313" key="8">
    <source>
        <dbReference type="EMBL" id="KAG9280313.1"/>
    </source>
</evidence>
<dbReference type="SUPFAM" id="SSF56204">
    <property type="entry name" value="Hect, E3 ligase catalytic domain"/>
    <property type="match status" value="1"/>
</dbReference>
<reference evidence="7 9" key="1">
    <citation type="submission" date="2021-07" db="EMBL/GenBank/DDBJ databases">
        <authorList>
            <person name="Imarazene B."/>
            <person name="Zahm M."/>
            <person name="Klopp C."/>
            <person name="Cabau C."/>
            <person name="Beille S."/>
            <person name="Jouanno E."/>
            <person name="Castinel A."/>
            <person name="Lluch J."/>
            <person name="Gil L."/>
            <person name="Kuchtly C."/>
            <person name="Lopez Roques C."/>
            <person name="Donnadieu C."/>
            <person name="Parrinello H."/>
            <person name="Journot L."/>
            <person name="Du K."/>
            <person name="Schartl M."/>
            <person name="Retaux S."/>
            <person name="Guiguen Y."/>
        </authorList>
    </citation>
    <scope>NUCLEOTIDE SEQUENCE [LARGE SCALE GENOMIC DNA]</scope>
    <source>
        <strain evidence="7">Pach_M1</strain>
        <tissue evidence="7">Testis</tissue>
    </source>
</reference>
<dbReference type="InterPro" id="IPR000569">
    <property type="entry name" value="HECT_dom"/>
</dbReference>
<evidence type="ECO:0000256" key="2">
    <source>
        <dbReference type="ARBA" id="ARBA00022786"/>
    </source>
</evidence>
<feature type="domain" description="HECT" evidence="4">
    <location>
        <begin position="635"/>
        <end position="709"/>
    </location>
</feature>
<accession>A0A8T2LYZ5</accession>
<dbReference type="Gene3D" id="3.30.2410.10">
    <property type="entry name" value="Hect, E3 ligase catalytic domain"/>
    <property type="match status" value="1"/>
</dbReference>
<organism evidence="7 9">
    <name type="scientific">Astyanax mexicanus</name>
    <name type="common">Blind cave fish</name>
    <name type="synonym">Astyanax fasciatus mexicanus</name>
    <dbReference type="NCBI Taxonomy" id="7994"/>
    <lineage>
        <taxon>Eukaryota</taxon>
        <taxon>Metazoa</taxon>
        <taxon>Chordata</taxon>
        <taxon>Craniata</taxon>
        <taxon>Vertebrata</taxon>
        <taxon>Euteleostomi</taxon>
        <taxon>Actinopterygii</taxon>
        <taxon>Neopterygii</taxon>
        <taxon>Teleostei</taxon>
        <taxon>Ostariophysi</taxon>
        <taxon>Characiformes</taxon>
        <taxon>Characoidei</taxon>
        <taxon>Acestrorhamphidae</taxon>
        <taxon>Acestrorhamphinae</taxon>
        <taxon>Astyanax</taxon>
    </lineage>
</organism>
<proteinExistence type="predicted"/>
<sequence>MDEELKSFLRKRNIEEECIQQLEKEKIDTSVIPLMADKDLAKYFPKAGDRVSVVAFCRQTDTSVDPKLRKESILARLRRRLSPRDEDTGTPSSKKRNLWTGNKSAQKQQRRIEVGWMDFDAKDQRYKQVKSINGGGTRQLTVDKGTTVEEIRERAESLFFPNGVSKKKKLASFITEIQSSQIEVNSSDTVIQLYEKSGVRLLRLYLCTKVRRDTPTEDPEDQHSQPTVDLTGSEDEQQIGDGCEEDLDLEVIFGAGENDGVSLDDTIPCETPVEPPTVPELQIILSQTSEGPVPVIQGHEINQPQMPMATVPVILELEVFQSQMPVDPVPIMPELEVNQPGDHVPAMSEVTMIQEPQLQAALDTTVLHPVHVLGTPELTMTELLHTPEQLVPDYPEPAAETLIIRRGHCLLDLINAFKNPAILHSKVSIKMRLPNGKLEEGEGSGVLRDCLTEFWTEFYERCTLGMDVKVPLIRHDYQCDEWQAIGRIFVVGWFQARYFPVQLAAPFLEVVLYGTSASSLKDAFLQYVSAQEREILLNALKDFESVENDALLDALEAHECHQVPTKENLVPLLSQMGHKALIQAPMYIIECWRPIVEELANDVPPDALDGILKKKIPTGKAVKDLLFFPEEMNASQSLVARYLKRYISELDLHTLQLFLRFCTGSNLIDGPITVEFIETSDFQRRPQSHTCAKILKLPIGYQNYPDLRSDFNSILSSSVWVMDIV</sequence>
<protein>
    <recommendedName>
        <fullName evidence="4">HECT domain-containing protein</fullName>
    </recommendedName>
</protein>
<evidence type="ECO:0000313" key="9">
    <source>
        <dbReference type="Proteomes" id="UP000752171"/>
    </source>
</evidence>
<comment type="caution">
    <text evidence="7">The sequence shown here is derived from an EMBL/GenBank/DDBJ whole genome shotgun (WGS) entry which is preliminary data.</text>
</comment>
<feature type="region of interest" description="Disordered" evidence="3">
    <location>
        <begin position="213"/>
        <end position="237"/>
    </location>
</feature>
<evidence type="ECO:0000256" key="3">
    <source>
        <dbReference type="SAM" id="MobiDB-lite"/>
    </source>
</evidence>
<dbReference type="EMBL" id="JAICCE010000013">
    <property type="protein sequence ID" value="KAG9269618.1"/>
    <property type="molecule type" value="Genomic_DNA"/>
</dbReference>
<gene>
    <name evidence="5" type="ORF">AMEX_G16669</name>
    <name evidence="8" type="ORF">AMEX_G3003</name>
    <name evidence="6" type="ORF">AMEX_G8437</name>
    <name evidence="7" type="ORF">AMEX_G8439</name>
</gene>
<dbReference type="EMBL" id="JAICCE010000006">
    <property type="protein sequence ID" value="KAG9276152.1"/>
    <property type="molecule type" value="Genomic_DNA"/>
</dbReference>
<dbReference type="Proteomes" id="UP000752171">
    <property type="component" value="Unassembled WGS sequence"/>
</dbReference>